<evidence type="ECO:0000256" key="16">
    <source>
        <dbReference type="ARBA" id="ARBA00023012"/>
    </source>
</evidence>
<evidence type="ECO:0000256" key="8">
    <source>
        <dbReference type="ARBA" id="ARBA00022679"/>
    </source>
</evidence>
<evidence type="ECO:0000256" key="15">
    <source>
        <dbReference type="ARBA" id="ARBA00022989"/>
    </source>
</evidence>
<dbReference type="AlphaFoldDB" id="A0A329EAT5"/>
<dbReference type="GO" id="GO:0005524">
    <property type="term" value="F:ATP binding"/>
    <property type="evidence" value="ECO:0007669"/>
    <property type="project" value="UniProtKB-KW"/>
</dbReference>
<dbReference type="CDD" id="cd16922">
    <property type="entry name" value="HATPase_EvgS-ArcB-TorS-like"/>
    <property type="match status" value="1"/>
</dbReference>
<dbReference type="SMART" id="SM00448">
    <property type="entry name" value="REC"/>
    <property type="match status" value="1"/>
</dbReference>
<keyword evidence="13" id="KW-0067">ATP-binding</keyword>
<evidence type="ECO:0000256" key="17">
    <source>
        <dbReference type="ARBA" id="ARBA00023136"/>
    </source>
</evidence>
<evidence type="ECO:0000259" key="21">
    <source>
        <dbReference type="PROSITE" id="PS50110"/>
    </source>
</evidence>
<dbReference type="CDD" id="cd17546">
    <property type="entry name" value="REC_hyHK_CKI1_RcsC-like"/>
    <property type="match status" value="1"/>
</dbReference>
<evidence type="ECO:0000256" key="2">
    <source>
        <dbReference type="ARBA" id="ARBA00004429"/>
    </source>
</evidence>
<dbReference type="GO" id="GO:0004721">
    <property type="term" value="F:phosphoprotein phosphatase activity"/>
    <property type="evidence" value="ECO:0007669"/>
    <property type="project" value="UniProtKB-KW"/>
</dbReference>
<keyword evidence="5" id="KW-1003">Cell membrane</keyword>
<dbReference type="FunFam" id="3.30.565.10:FF:000010">
    <property type="entry name" value="Sensor histidine kinase RcsC"/>
    <property type="match status" value="1"/>
</dbReference>
<dbReference type="InterPro" id="IPR035965">
    <property type="entry name" value="PAS-like_dom_sf"/>
</dbReference>
<dbReference type="InterPro" id="IPR029151">
    <property type="entry name" value="Sensor-like_sf"/>
</dbReference>
<dbReference type="SUPFAM" id="SSF52172">
    <property type="entry name" value="CheY-like"/>
    <property type="match status" value="1"/>
</dbReference>
<dbReference type="Pfam" id="PF09308">
    <property type="entry name" value="LuxQ-periplasm"/>
    <property type="match status" value="1"/>
</dbReference>
<dbReference type="InterPro" id="IPR015387">
    <property type="entry name" value="LuxQ-periplasm_dom"/>
</dbReference>
<organism evidence="22 23">
    <name type="scientific">Vibrio diazotrophicus</name>
    <dbReference type="NCBI Taxonomy" id="685"/>
    <lineage>
        <taxon>Bacteria</taxon>
        <taxon>Pseudomonadati</taxon>
        <taxon>Pseudomonadota</taxon>
        <taxon>Gammaproteobacteria</taxon>
        <taxon>Vibrionales</taxon>
        <taxon>Vibrionaceae</taxon>
        <taxon>Vibrio</taxon>
    </lineage>
</organism>
<dbReference type="SMART" id="SM00388">
    <property type="entry name" value="HisKA"/>
    <property type="match status" value="1"/>
</dbReference>
<name>A0A329EAT5_VIBDI</name>
<dbReference type="FunFam" id="1.10.287.130:FF:000091">
    <property type="entry name" value="Autoinducer 2 sensor kinase/phosphatase LuxQ"/>
    <property type="match status" value="1"/>
</dbReference>
<dbReference type="Pfam" id="PF02518">
    <property type="entry name" value="HATPase_c"/>
    <property type="match status" value="1"/>
</dbReference>
<keyword evidence="10" id="KW-0547">Nucleotide-binding</keyword>
<evidence type="ECO:0000256" key="3">
    <source>
        <dbReference type="ARBA" id="ARBA00012438"/>
    </source>
</evidence>
<dbReference type="SUPFAM" id="SSF103190">
    <property type="entry name" value="Sensory domain-like"/>
    <property type="match status" value="1"/>
</dbReference>
<dbReference type="FunFam" id="3.40.50.2300:FF:000322">
    <property type="entry name" value="Autoinducer 2 sensor kinase/phosphatase luxQ"/>
    <property type="match status" value="1"/>
</dbReference>
<evidence type="ECO:0000313" key="23">
    <source>
        <dbReference type="Proteomes" id="UP000248729"/>
    </source>
</evidence>
<feature type="modified residue" description="4-aspartylphosphate" evidence="18">
    <location>
        <position position="780"/>
    </location>
</feature>
<dbReference type="InterPro" id="IPR053413">
    <property type="entry name" value="AI-2_sensor_kinase/phosphatase"/>
</dbReference>
<dbReference type="NCBIfam" id="NF041947">
    <property type="entry name" value="LuxQ_Vibrio"/>
    <property type="match status" value="1"/>
</dbReference>
<evidence type="ECO:0000256" key="11">
    <source>
        <dbReference type="ARBA" id="ARBA00022777"/>
    </source>
</evidence>
<keyword evidence="12" id="KW-0378">Hydrolase</keyword>
<keyword evidence="16" id="KW-0902">Two-component regulatory system</keyword>
<keyword evidence="7 18" id="KW-0597">Phosphoprotein</keyword>
<proteinExistence type="predicted"/>
<dbReference type="InterPro" id="IPR036890">
    <property type="entry name" value="HATPase_C_sf"/>
</dbReference>
<dbReference type="Gene3D" id="3.30.565.10">
    <property type="entry name" value="Histidine kinase-like ATPase, C-terminal domain"/>
    <property type="match status" value="1"/>
</dbReference>
<dbReference type="Proteomes" id="UP000248729">
    <property type="component" value="Unassembled WGS sequence"/>
</dbReference>
<evidence type="ECO:0000256" key="19">
    <source>
        <dbReference type="SAM" id="Phobius"/>
    </source>
</evidence>
<evidence type="ECO:0000256" key="12">
    <source>
        <dbReference type="ARBA" id="ARBA00022801"/>
    </source>
</evidence>
<dbReference type="SUPFAM" id="SSF55874">
    <property type="entry name" value="ATPase domain of HSP90 chaperone/DNA topoisomerase II/histidine kinase"/>
    <property type="match status" value="1"/>
</dbReference>
<dbReference type="SUPFAM" id="SSF55785">
    <property type="entry name" value="PYP-like sensor domain (PAS domain)"/>
    <property type="match status" value="1"/>
</dbReference>
<dbReference type="Pfam" id="PF00072">
    <property type="entry name" value="Response_reg"/>
    <property type="match status" value="1"/>
</dbReference>
<evidence type="ECO:0000256" key="6">
    <source>
        <dbReference type="ARBA" id="ARBA00022519"/>
    </source>
</evidence>
<evidence type="ECO:0000256" key="9">
    <source>
        <dbReference type="ARBA" id="ARBA00022692"/>
    </source>
</evidence>
<evidence type="ECO:0000256" key="13">
    <source>
        <dbReference type="ARBA" id="ARBA00022840"/>
    </source>
</evidence>
<comment type="caution">
    <text evidence="22">The sequence shown here is derived from an EMBL/GenBank/DDBJ whole genome shotgun (WGS) entry which is preliminary data.</text>
</comment>
<dbReference type="PRINTS" id="PR00344">
    <property type="entry name" value="BCTRLSENSOR"/>
</dbReference>
<accession>A0A329EAT5</accession>
<dbReference type="CDD" id="cd00082">
    <property type="entry name" value="HisKA"/>
    <property type="match status" value="1"/>
</dbReference>
<dbReference type="PANTHER" id="PTHR43047:SF64">
    <property type="entry name" value="HISTIDINE KINASE CONTAINING CHEY-HOMOLOGOUS RECEIVER DOMAIN AND PAS DOMAIN-RELATED"/>
    <property type="match status" value="1"/>
</dbReference>
<feature type="domain" description="Histidine kinase" evidence="20">
    <location>
        <begin position="487"/>
        <end position="706"/>
    </location>
</feature>
<feature type="transmembrane region" description="Helical" evidence="19">
    <location>
        <begin position="282"/>
        <end position="304"/>
    </location>
</feature>
<evidence type="ECO:0000256" key="14">
    <source>
        <dbReference type="ARBA" id="ARBA00022912"/>
    </source>
</evidence>
<sequence>MVKSINPIKQKKNIASFISHAIVVALGTLIIMVLFQSYQISSRLIAQEVMRTSKQTSSLIQSLFDFRLATLQIHQDSSAKNATLVQAIHSGKEEELDQYFLTVDQLELSNTPDIRFITSQKEMLWDDGNSQFYGIETKELGKIVRRVSISSNWHLIKSPSLLGPTYLLVRRSSIVDPATGEVLGFLYVSIVLNDNYALIETIKDNSNAQNLVLAVDENILSSTLNGNDLYNEQDIIRSVTGEALDEKNIVSKTMLELEGVPTYLAVFSVQSNQNALKLRDSYYFWIVFALIALLGVTIVTRWWLHKRIKHEIDQLMSYTHKVAVQGKEYFFPGSAIYEFDHFGRTLENTFQRLAEQEKQFEDLFNFSLSPIILWSTEGYIIRMNPAAQKEFIGSKGESKRSFRALEKQLLPDIQSAATGELSKEVMTEIDKKVFRWSISPIVIENKIESIITQGQDVTSFAEAEKQSRLARKEAEESARVRADFLAKMSHELRTPLNGILGVSQLLKRSVTSPEQIDQLNVLCSSGEHLLAVLNDILDFSKIEQGQFRISSSDFPLINVVSAIEQIYKPMCQEKNLAFEIETDINEGVIVNSNQVRLNQILYNIINNALKFTNEGSIYVRISMQYGDTDQLYVIVKDTGIGIKESDLKIIFEPFMQAEPTTTREYGGSGLGLAIVHSLVEMLGGSIQVKSEFGKGTEFAVILPMEVVSRKSISDEKQEETKRFALFDKSLKVLLVEDNHTNAFIARAFCEKYGMDVDWVKDGLQAIEKAKTQQYDIIFMDNQLPFLDGVDATKVLKKEMQLNTPVFACTADGMESTQQAFLAAGAEYVIVKPIREESLYQALVHYKQTYC</sequence>
<evidence type="ECO:0000256" key="1">
    <source>
        <dbReference type="ARBA" id="ARBA00000085"/>
    </source>
</evidence>
<dbReference type="InterPro" id="IPR011006">
    <property type="entry name" value="CheY-like_superfamily"/>
</dbReference>
<dbReference type="InterPro" id="IPR036097">
    <property type="entry name" value="HisK_dim/P_sf"/>
</dbReference>
<reference evidence="22 23" key="1">
    <citation type="submission" date="2018-06" db="EMBL/GenBank/DDBJ databases">
        <title>Freshwater and sediment microbial communities from various areas in North America, analyzing microbe dynamics in response to fracking.</title>
        <authorList>
            <person name="Lamendella R."/>
        </authorList>
    </citation>
    <scope>NUCLEOTIDE SEQUENCE [LARGE SCALE GENOMIC DNA]</scope>
    <source>
        <strain evidence="22 23">99A</strain>
    </source>
</reference>
<evidence type="ECO:0000256" key="18">
    <source>
        <dbReference type="PROSITE-ProRule" id="PRU00169"/>
    </source>
</evidence>
<dbReference type="PANTHER" id="PTHR43047">
    <property type="entry name" value="TWO-COMPONENT HISTIDINE PROTEIN KINASE"/>
    <property type="match status" value="1"/>
</dbReference>
<dbReference type="SUPFAM" id="SSF47384">
    <property type="entry name" value="Homodimeric domain of signal transducing histidine kinase"/>
    <property type="match status" value="1"/>
</dbReference>
<dbReference type="EC" id="2.7.13.3" evidence="3"/>
<evidence type="ECO:0000256" key="7">
    <source>
        <dbReference type="ARBA" id="ARBA00022553"/>
    </source>
</evidence>
<dbReference type="InterPro" id="IPR005467">
    <property type="entry name" value="His_kinase_dom"/>
</dbReference>
<dbReference type="Gene3D" id="3.30.450.220">
    <property type="entry name" value="LuxQ periplasmic domain, N-terminal subdomain"/>
    <property type="match status" value="1"/>
</dbReference>
<dbReference type="InterPro" id="IPR001789">
    <property type="entry name" value="Sig_transdc_resp-reg_receiver"/>
</dbReference>
<evidence type="ECO:0000256" key="4">
    <source>
        <dbReference type="ARBA" id="ARBA00019468"/>
    </source>
</evidence>
<keyword evidence="14" id="KW-0904">Protein phosphatase</keyword>
<dbReference type="InterPro" id="IPR043056">
    <property type="entry name" value="LuxQ-periplasm_N"/>
</dbReference>
<dbReference type="Gene3D" id="3.40.50.2300">
    <property type="match status" value="1"/>
</dbReference>
<comment type="catalytic activity">
    <reaction evidence="1">
        <text>ATP + protein L-histidine = ADP + protein N-phospho-L-histidine.</text>
        <dbReference type="EC" id="2.7.13.3"/>
    </reaction>
</comment>
<dbReference type="Gene3D" id="3.30.450.20">
    <property type="entry name" value="PAS domain"/>
    <property type="match status" value="1"/>
</dbReference>
<dbReference type="Pfam" id="PF00512">
    <property type="entry name" value="HisKA"/>
    <property type="match status" value="1"/>
</dbReference>
<dbReference type="PROSITE" id="PS50109">
    <property type="entry name" value="HIS_KIN"/>
    <property type="match status" value="1"/>
</dbReference>
<evidence type="ECO:0000259" key="20">
    <source>
        <dbReference type="PROSITE" id="PS50109"/>
    </source>
</evidence>
<dbReference type="Gene3D" id="1.10.287.130">
    <property type="match status" value="1"/>
</dbReference>
<dbReference type="EMBL" id="QLTR01000008">
    <property type="protein sequence ID" value="RAS65267.1"/>
    <property type="molecule type" value="Genomic_DNA"/>
</dbReference>
<dbReference type="InterPro" id="IPR004358">
    <property type="entry name" value="Sig_transdc_His_kin-like_C"/>
</dbReference>
<dbReference type="InterPro" id="IPR003594">
    <property type="entry name" value="HATPase_dom"/>
</dbReference>
<keyword evidence="9 19" id="KW-0812">Transmembrane</keyword>
<comment type="subcellular location">
    <subcellularLocation>
        <location evidence="2">Cell inner membrane</location>
        <topology evidence="2">Multi-pass membrane protein</topology>
    </subcellularLocation>
</comment>
<evidence type="ECO:0000256" key="10">
    <source>
        <dbReference type="ARBA" id="ARBA00022741"/>
    </source>
</evidence>
<dbReference type="SMART" id="SM00387">
    <property type="entry name" value="HATPase_c"/>
    <property type="match status" value="1"/>
</dbReference>
<protein>
    <recommendedName>
        <fullName evidence="4">Autoinducer 2 sensor kinase/phosphatase LuxQ</fullName>
        <ecNumber evidence="3">2.7.13.3</ecNumber>
    </recommendedName>
</protein>
<dbReference type="Gene3D" id="2.20.20.100">
    <property type="entry name" value="LuxQ periplasmic domain, C-terminal subdomain"/>
    <property type="match status" value="1"/>
</dbReference>
<evidence type="ECO:0000256" key="5">
    <source>
        <dbReference type="ARBA" id="ARBA00022475"/>
    </source>
</evidence>
<dbReference type="GO" id="GO:0000155">
    <property type="term" value="F:phosphorelay sensor kinase activity"/>
    <property type="evidence" value="ECO:0007669"/>
    <property type="project" value="InterPro"/>
</dbReference>
<dbReference type="InterPro" id="IPR003661">
    <property type="entry name" value="HisK_dim/P_dom"/>
</dbReference>
<keyword evidence="11 22" id="KW-0418">Kinase</keyword>
<dbReference type="RefSeq" id="WP_309250998.1">
    <property type="nucleotide sequence ID" value="NZ_QLTR01000008.1"/>
</dbReference>
<keyword evidence="17 19" id="KW-0472">Membrane</keyword>
<dbReference type="GO" id="GO:0005886">
    <property type="term" value="C:plasma membrane"/>
    <property type="evidence" value="ECO:0007669"/>
    <property type="project" value="UniProtKB-SubCell"/>
</dbReference>
<keyword evidence="15 19" id="KW-1133">Transmembrane helix</keyword>
<dbReference type="PROSITE" id="PS50110">
    <property type="entry name" value="RESPONSE_REGULATORY"/>
    <property type="match status" value="1"/>
</dbReference>
<feature type="transmembrane region" description="Helical" evidence="19">
    <location>
        <begin position="14"/>
        <end position="35"/>
    </location>
</feature>
<gene>
    <name evidence="22" type="ORF">DET48_108143</name>
</gene>
<keyword evidence="8" id="KW-0808">Transferase</keyword>
<keyword evidence="6" id="KW-0997">Cell inner membrane</keyword>
<evidence type="ECO:0000313" key="22">
    <source>
        <dbReference type="EMBL" id="RAS65267.1"/>
    </source>
</evidence>
<feature type="domain" description="Response regulatory" evidence="21">
    <location>
        <begin position="731"/>
        <end position="846"/>
    </location>
</feature>